<dbReference type="InterPro" id="IPR040241">
    <property type="entry name" value="TRP_Flc/Pkd2-like"/>
</dbReference>
<evidence type="ECO:0000313" key="11">
    <source>
        <dbReference type="Proteomes" id="UP000233524"/>
    </source>
</evidence>
<keyword evidence="3 8" id="KW-0812">Transmembrane</keyword>
<dbReference type="InterPro" id="IPR032800">
    <property type="entry name" value="TRP_N"/>
</dbReference>
<gene>
    <name evidence="10" type="ORF">jhhlp_002374</name>
</gene>
<dbReference type="GO" id="GO:0016020">
    <property type="term" value="C:membrane"/>
    <property type="evidence" value="ECO:0007669"/>
    <property type="project" value="UniProtKB-SubCell"/>
</dbReference>
<feature type="domain" description="ML-like" evidence="9">
    <location>
        <begin position="96"/>
        <end position="281"/>
    </location>
</feature>
<feature type="transmembrane region" description="Helical" evidence="8">
    <location>
        <begin position="575"/>
        <end position="595"/>
    </location>
</feature>
<feature type="compositionally biased region" description="Basic and acidic residues" evidence="7">
    <location>
        <begin position="1108"/>
        <end position="1120"/>
    </location>
</feature>
<feature type="transmembrane region" description="Helical" evidence="8">
    <location>
        <begin position="419"/>
        <end position="444"/>
    </location>
</feature>
<accession>A0A2N3NDV9</accession>
<protein>
    <recommendedName>
        <fullName evidence="9">ML-like domain-containing protein</fullName>
    </recommendedName>
</protein>
<evidence type="ECO:0000259" key="9">
    <source>
        <dbReference type="SMART" id="SM01320"/>
    </source>
</evidence>
<feature type="transmembrane region" description="Helical" evidence="8">
    <location>
        <begin position="80"/>
        <end position="102"/>
    </location>
</feature>
<dbReference type="Proteomes" id="UP000233524">
    <property type="component" value="Unassembled WGS sequence"/>
</dbReference>
<comment type="similarity">
    <text evidence="2">Belongs to the transient receptor potential (TRP) ion channel family.</text>
</comment>
<keyword evidence="11" id="KW-1185">Reference proteome</keyword>
<evidence type="ECO:0000313" key="10">
    <source>
        <dbReference type="EMBL" id="PKS10619.1"/>
    </source>
</evidence>
<dbReference type="PANTHER" id="PTHR31145:SF6">
    <property type="entry name" value="INTEGRAL MEMBRANE PROTEIN (AFU_ORTHOLOGUE AFUA_7G01610)"/>
    <property type="match status" value="1"/>
</dbReference>
<dbReference type="VEuPathDB" id="FungiDB:jhhlp_002374"/>
<dbReference type="PANTHER" id="PTHR31145">
    <property type="entry name" value="INTEGRAL MEMBRANE PROTEIN (AFU_ORTHOLOGUE AFUA_7G01610)"/>
    <property type="match status" value="1"/>
</dbReference>
<dbReference type="GO" id="GO:0055085">
    <property type="term" value="P:transmembrane transport"/>
    <property type="evidence" value="ECO:0007669"/>
    <property type="project" value="TreeGrafter"/>
</dbReference>
<feature type="region of interest" description="Disordered" evidence="7">
    <location>
        <begin position="1"/>
        <end position="30"/>
    </location>
</feature>
<name>A0A2N3NDV9_9PEZI</name>
<feature type="compositionally biased region" description="Pro residues" evidence="7">
    <location>
        <begin position="1047"/>
        <end position="1056"/>
    </location>
</feature>
<feature type="transmembrane region" description="Helical" evidence="8">
    <location>
        <begin position="548"/>
        <end position="569"/>
    </location>
</feature>
<feature type="transmembrane region" description="Helical" evidence="8">
    <location>
        <begin position="607"/>
        <end position="626"/>
    </location>
</feature>
<comment type="subcellular location">
    <subcellularLocation>
        <location evidence="1">Membrane</location>
        <topology evidence="1">Multi-pass membrane protein</topology>
    </subcellularLocation>
</comment>
<evidence type="ECO:0000256" key="6">
    <source>
        <dbReference type="ARBA" id="ARBA00023136"/>
    </source>
</evidence>
<keyword evidence="6 8" id="KW-0472">Membrane</keyword>
<feature type="transmembrane region" description="Helical" evidence="8">
    <location>
        <begin position="638"/>
        <end position="660"/>
    </location>
</feature>
<dbReference type="Pfam" id="PF14558">
    <property type="entry name" value="TRP_N"/>
    <property type="match status" value="1"/>
</dbReference>
<sequence>MRTHGLSREALLNPRSRPESEPRRHGSPIVPISKSRYAMSCVSAPTNKMSTFSFEPRQGQPERITPLRGENMRRLHIRPFLVTCLLTLSLFFVPTAAVQLAAFDNCLPDTYRDREPVPLQLVPLYVDAVFDTQNHSHGLRVTAWGNVTGSYSADGVPPAGDPAWTSPDYTDGKILQEPERSLGRATTLITKVNVLTYEPFYNKVDFCKDGLINATCPLAPIFDTTALELPIGLPAMSLSREFFSSYSLATFSATFLIIYGDSAQTAIGCVSVPITPDLGNFAWMLTFLPFVALLFVGFATLLAAIYSPWGTTDIFMWSSNHGRDVDLLRLVTPGFGDCLQYIQFAALTGGLSLNYPGFYQPVASRVAWSSLMFNQSFVSKGPAYESLVDGIYVTNSTRGLVRFSQLVGMSESRDVWAGMMIWLLVIIAAVLVLTQLGFIVRWIYRLARSIPEEDLRSKNVPFSLGNIIRIAFNFFLLPVVTLSTFQLVAAGESPAYAVALAVLTLAAVIAFTLWLLRVIVSARPRSDLFDDLPTVLLYGPLYNTYTDAAAGFAIVPILLGILRGIAIGGLQASGIAQIAILASAEVVQLLTLVYFRPFDRQTSMNAYHSLFSILRLITTLLMIAFAPTLGVTEGPKGWVGYVILVLHGSVLVFGFFLNALQTLIEVIARLLGAGGDDMRGLTRGGLSKIFGMRQLSRRMSRRHHGVSRQSQLSTTAMLDADRGSKAGYVMPGGRLRSESVASIGGLMSKQHRSSSALDSIDIYSGAPASSFTPTTPGEANPFSFLPSPTHATRPNQAAIADNAMEPYYYRPPRRRRETLTESISSNPNRISLVEPKRYSQSGAILGDPSDLDAALSRGATPAPHGSLPINLAPRTDYTTREVDFYYGVRGPALNSDRPGRKLGTGPADPTGPVATAQGWLRSFFSGKTKDKGKGFEVVRSARMPPAMRVQAGLDGEPASEGVPVAMSNLRNGPADPDDEGDIAGAGKIKRARSPATLLNDHGEPQDVDPEGTGSDDFDAPDIPRKSSKRHSGILDHSRTPSFNLIPPVSPVSPPGSPEQNSHTSKPSVNEKTDGPPMLSRLPFERTDSMRHNSSLSSMDIGDEFTQIDLHREETNKDKPTSGHVPQHSISRVEPDRHHVDLLGSSAELVDDQYPSSHGGSTDGRR</sequence>
<feature type="transmembrane region" description="Helical" evidence="8">
    <location>
        <begin position="242"/>
        <end position="260"/>
    </location>
</feature>
<dbReference type="EMBL" id="NLAX01000008">
    <property type="protein sequence ID" value="PKS10619.1"/>
    <property type="molecule type" value="Genomic_DNA"/>
</dbReference>
<dbReference type="SMART" id="SM01320">
    <property type="entry name" value="TRP_N"/>
    <property type="match status" value="1"/>
</dbReference>
<feature type="region of interest" description="Disordered" evidence="7">
    <location>
        <begin position="841"/>
        <end position="872"/>
    </location>
</feature>
<feature type="compositionally biased region" description="Polar residues" evidence="7">
    <location>
        <begin position="1058"/>
        <end position="1067"/>
    </location>
</feature>
<feature type="region of interest" description="Disordered" evidence="7">
    <location>
        <begin position="953"/>
        <end position="1165"/>
    </location>
</feature>
<feature type="transmembrane region" description="Helical" evidence="8">
    <location>
        <begin position="464"/>
        <end position="489"/>
    </location>
</feature>
<proteinExistence type="inferred from homology"/>
<dbReference type="AlphaFoldDB" id="A0A2N3NDV9"/>
<evidence type="ECO:0000256" key="5">
    <source>
        <dbReference type="ARBA" id="ARBA00022989"/>
    </source>
</evidence>
<evidence type="ECO:0000256" key="8">
    <source>
        <dbReference type="SAM" id="Phobius"/>
    </source>
</evidence>
<dbReference type="Pfam" id="PF06011">
    <property type="entry name" value="TRP"/>
    <property type="match status" value="1"/>
</dbReference>
<reference evidence="10 11" key="1">
    <citation type="journal article" date="2017" name="G3 (Bethesda)">
        <title>First Draft Genome Sequence of the Pathogenic Fungus Lomentospora prolificans (Formerly Scedosporium prolificans).</title>
        <authorList>
            <person name="Luo R."/>
            <person name="Zimin A."/>
            <person name="Workman R."/>
            <person name="Fan Y."/>
            <person name="Pertea G."/>
            <person name="Grossman N."/>
            <person name="Wear M.P."/>
            <person name="Jia B."/>
            <person name="Miller H."/>
            <person name="Casadevall A."/>
            <person name="Timp W."/>
            <person name="Zhang S.X."/>
            <person name="Salzberg S.L."/>
        </authorList>
    </citation>
    <scope>NUCLEOTIDE SEQUENCE [LARGE SCALE GENOMIC DNA]</scope>
    <source>
        <strain evidence="10 11">JHH-5317</strain>
    </source>
</reference>
<evidence type="ECO:0000256" key="1">
    <source>
        <dbReference type="ARBA" id="ARBA00004141"/>
    </source>
</evidence>
<feature type="transmembrane region" description="Helical" evidence="8">
    <location>
        <begin position="281"/>
        <end position="306"/>
    </location>
</feature>
<comment type="caution">
    <text evidence="10">The sequence shown here is derived from an EMBL/GenBank/DDBJ whole genome shotgun (WGS) entry which is preliminary data.</text>
</comment>
<dbReference type="InParanoid" id="A0A2N3NDV9"/>
<evidence type="ECO:0000256" key="2">
    <source>
        <dbReference type="ARBA" id="ARBA00010642"/>
    </source>
</evidence>
<feature type="compositionally biased region" description="Basic and acidic residues" evidence="7">
    <location>
        <begin position="1130"/>
        <end position="1140"/>
    </location>
</feature>
<dbReference type="InterPro" id="IPR010308">
    <property type="entry name" value="TRP_C"/>
</dbReference>
<organism evidence="10 11">
    <name type="scientific">Lomentospora prolificans</name>
    <dbReference type="NCBI Taxonomy" id="41688"/>
    <lineage>
        <taxon>Eukaryota</taxon>
        <taxon>Fungi</taxon>
        <taxon>Dikarya</taxon>
        <taxon>Ascomycota</taxon>
        <taxon>Pezizomycotina</taxon>
        <taxon>Sordariomycetes</taxon>
        <taxon>Hypocreomycetidae</taxon>
        <taxon>Microascales</taxon>
        <taxon>Microascaceae</taxon>
        <taxon>Lomentospora</taxon>
    </lineage>
</organism>
<dbReference type="OrthoDB" id="5312224at2759"/>
<feature type="compositionally biased region" description="Acidic residues" evidence="7">
    <location>
        <begin position="1005"/>
        <end position="1019"/>
    </location>
</feature>
<evidence type="ECO:0000256" key="3">
    <source>
        <dbReference type="ARBA" id="ARBA00022692"/>
    </source>
</evidence>
<evidence type="ECO:0000256" key="4">
    <source>
        <dbReference type="ARBA" id="ARBA00022729"/>
    </source>
</evidence>
<keyword evidence="5 8" id="KW-1133">Transmembrane helix</keyword>
<feature type="transmembrane region" description="Helical" evidence="8">
    <location>
        <begin position="495"/>
        <end position="516"/>
    </location>
</feature>
<evidence type="ECO:0000256" key="7">
    <source>
        <dbReference type="SAM" id="MobiDB-lite"/>
    </source>
</evidence>
<dbReference type="STRING" id="41688.A0A2N3NDV9"/>
<keyword evidence="4" id="KW-0732">Signal</keyword>